<reference evidence="3 5" key="1">
    <citation type="submission" date="2019-07" db="EMBL/GenBank/DDBJ databases">
        <title>Whole genome shotgun sequence of Frigoribacterium faeni NBRC 103066.</title>
        <authorList>
            <person name="Hosoyama A."/>
            <person name="Uohara A."/>
            <person name="Ohji S."/>
            <person name="Ichikawa N."/>
        </authorList>
    </citation>
    <scope>NUCLEOTIDE SEQUENCE [LARGE SCALE GENOMIC DNA]</scope>
    <source>
        <strain evidence="3 5">NBRC 103066</strain>
    </source>
</reference>
<evidence type="ECO:0000256" key="1">
    <source>
        <dbReference type="SAM" id="Phobius"/>
    </source>
</evidence>
<evidence type="ECO:0000313" key="4">
    <source>
        <dbReference type="EMBL" id="MBA8814743.1"/>
    </source>
</evidence>
<feature type="domain" description="CBU-0592-like" evidence="2">
    <location>
        <begin position="4"/>
        <end position="77"/>
    </location>
</feature>
<keyword evidence="1" id="KW-0472">Membrane</keyword>
<dbReference type="Proteomes" id="UP000321154">
    <property type="component" value="Unassembled WGS sequence"/>
</dbReference>
<reference evidence="4 6" key="2">
    <citation type="submission" date="2020-07" db="EMBL/GenBank/DDBJ databases">
        <title>Sequencing the genomes of 1000 actinobacteria strains.</title>
        <authorList>
            <person name="Klenk H.-P."/>
        </authorList>
    </citation>
    <scope>NUCLEOTIDE SEQUENCE [LARGE SCALE GENOMIC DNA]</scope>
    <source>
        <strain evidence="4 6">DSM 10309</strain>
    </source>
</reference>
<accession>A0A7W3JKZ9</accession>
<proteinExistence type="predicted"/>
<gene>
    <name evidence="4" type="ORF">FB463_003018</name>
    <name evidence="3" type="ORF">FFA01_08460</name>
</gene>
<dbReference type="InterPro" id="IPR058058">
    <property type="entry name" value="CBU_0592-like"/>
</dbReference>
<evidence type="ECO:0000313" key="3">
    <source>
        <dbReference type="EMBL" id="GEK82537.1"/>
    </source>
</evidence>
<dbReference type="EMBL" id="BJUV01000006">
    <property type="protein sequence ID" value="GEK82537.1"/>
    <property type="molecule type" value="Genomic_DNA"/>
</dbReference>
<name>A0A7W3JKZ9_9MICO</name>
<feature type="transmembrane region" description="Helical" evidence="1">
    <location>
        <begin position="6"/>
        <end position="24"/>
    </location>
</feature>
<feature type="transmembrane region" description="Helical" evidence="1">
    <location>
        <begin position="55"/>
        <end position="73"/>
    </location>
</feature>
<evidence type="ECO:0000259" key="2">
    <source>
        <dbReference type="Pfam" id="PF26604"/>
    </source>
</evidence>
<comment type="caution">
    <text evidence="4">The sequence shown here is derived from an EMBL/GenBank/DDBJ whole genome shotgun (WGS) entry which is preliminary data.</text>
</comment>
<keyword evidence="1" id="KW-1133">Transmembrane helix</keyword>
<protein>
    <recommendedName>
        <fullName evidence="2">CBU-0592-like domain-containing protein</fullName>
    </recommendedName>
</protein>
<evidence type="ECO:0000313" key="6">
    <source>
        <dbReference type="Proteomes" id="UP000522688"/>
    </source>
</evidence>
<keyword evidence="1" id="KW-0812">Transmembrane</keyword>
<evidence type="ECO:0000313" key="5">
    <source>
        <dbReference type="Proteomes" id="UP000321154"/>
    </source>
</evidence>
<dbReference type="RefSeq" id="WP_182501202.1">
    <property type="nucleotide sequence ID" value="NZ_BAAAHR010000003.1"/>
</dbReference>
<dbReference type="Proteomes" id="UP000522688">
    <property type="component" value="Unassembled WGS sequence"/>
</dbReference>
<dbReference type="EMBL" id="JACGWW010000007">
    <property type="protein sequence ID" value="MBA8814743.1"/>
    <property type="molecule type" value="Genomic_DNA"/>
</dbReference>
<dbReference type="NCBIfam" id="NF047864">
    <property type="entry name" value="CBU_0592_membra"/>
    <property type="match status" value="1"/>
</dbReference>
<keyword evidence="5" id="KW-1185">Reference proteome</keyword>
<organism evidence="4 6">
    <name type="scientific">Frigoribacterium faeni</name>
    <dbReference type="NCBI Taxonomy" id="145483"/>
    <lineage>
        <taxon>Bacteria</taxon>
        <taxon>Bacillati</taxon>
        <taxon>Actinomycetota</taxon>
        <taxon>Actinomycetes</taxon>
        <taxon>Micrococcales</taxon>
        <taxon>Microbacteriaceae</taxon>
        <taxon>Frigoribacterium</taxon>
    </lineage>
</organism>
<dbReference type="AlphaFoldDB" id="A0A7W3JKZ9"/>
<sequence>MVFEVLGWVGAVVILAGYGLFSLGRLANGPLYQWANLIGALCISVNVASHGAYPSAIVNAIWAVIAVVVLVGMSRRRRAARRAEEARAVAPLALTAFAAPTPSAPVAPLAESVPVITAALAVVTFAAVQHARDQQAESEATASEAARGHAPA</sequence>
<dbReference type="Pfam" id="PF26604">
    <property type="entry name" value="CBU_0592"/>
    <property type="match status" value="1"/>
</dbReference>